<dbReference type="Proteomes" id="UP000800096">
    <property type="component" value="Unassembled WGS sequence"/>
</dbReference>
<feature type="chain" id="PRO_5025366471" description="superoxide dismutase" evidence="8">
    <location>
        <begin position="18"/>
        <end position="239"/>
    </location>
</feature>
<feature type="signal peptide" evidence="8">
    <location>
        <begin position="1"/>
        <end position="17"/>
    </location>
</feature>
<dbReference type="SUPFAM" id="SSF49329">
    <property type="entry name" value="Cu,Zn superoxide dismutase-like"/>
    <property type="match status" value="1"/>
</dbReference>
<dbReference type="FunFam" id="2.60.40.200:FF:000007">
    <property type="entry name" value="Cell surface Cu-only superoxide dismutase 5"/>
    <property type="match status" value="1"/>
</dbReference>
<evidence type="ECO:0000256" key="4">
    <source>
        <dbReference type="ARBA" id="ARBA00012682"/>
    </source>
</evidence>
<evidence type="ECO:0000256" key="1">
    <source>
        <dbReference type="ARBA" id="ARBA00004196"/>
    </source>
</evidence>
<evidence type="ECO:0000256" key="7">
    <source>
        <dbReference type="ARBA" id="ARBA00049204"/>
    </source>
</evidence>
<dbReference type="GO" id="GO:0005576">
    <property type="term" value="C:extracellular region"/>
    <property type="evidence" value="ECO:0007669"/>
    <property type="project" value="UniProtKB-SubCell"/>
</dbReference>
<evidence type="ECO:0000256" key="2">
    <source>
        <dbReference type="ARBA" id="ARBA00004613"/>
    </source>
</evidence>
<evidence type="ECO:0000256" key="8">
    <source>
        <dbReference type="SAM" id="SignalP"/>
    </source>
</evidence>
<dbReference type="Pfam" id="PF00080">
    <property type="entry name" value="Sod_Cu"/>
    <property type="match status" value="1"/>
</dbReference>
<organism evidence="10 11">
    <name type="scientific">Ampelomyces quisqualis</name>
    <name type="common">Powdery mildew agent</name>
    <dbReference type="NCBI Taxonomy" id="50730"/>
    <lineage>
        <taxon>Eukaryota</taxon>
        <taxon>Fungi</taxon>
        <taxon>Dikarya</taxon>
        <taxon>Ascomycota</taxon>
        <taxon>Pezizomycotina</taxon>
        <taxon>Dothideomycetes</taxon>
        <taxon>Pleosporomycetidae</taxon>
        <taxon>Pleosporales</taxon>
        <taxon>Pleosporineae</taxon>
        <taxon>Phaeosphaeriaceae</taxon>
        <taxon>Ampelomyces</taxon>
    </lineage>
</organism>
<evidence type="ECO:0000256" key="6">
    <source>
        <dbReference type="ARBA" id="ARBA00022862"/>
    </source>
</evidence>
<protein>
    <recommendedName>
        <fullName evidence="4">superoxide dismutase</fullName>
        <ecNumber evidence="4">1.15.1.1</ecNumber>
    </recommendedName>
</protein>
<dbReference type="GO" id="GO:0004784">
    <property type="term" value="F:superoxide dismutase activity"/>
    <property type="evidence" value="ECO:0007669"/>
    <property type="project" value="UniProtKB-EC"/>
</dbReference>
<dbReference type="EMBL" id="ML979136">
    <property type="protein sequence ID" value="KAF1915112.1"/>
    <property type="molecule type" value="Genomic_DNA"/>
</dbReference>
<name>A0A6A5QIA2_AMPQU</name>
<dbReference type="OrthoDB" id="159229at2759"/>
<evidence type="ECO:0000256" key="3">
    <source>
        <dbReference type="ARBA" id="ARBA00010457"/>
    </source>
</evidence>
<feature type="domain" description="Superoxide dismutase copper/zinc binding" evidence="9">
    <location>
        <begin position="49"/>
        <end position="164"/>
    </location>
</feature>
<reference evidence="10" key="1">
    <citation type="journal article" date="2020" name="Stud. Mycol.">
        <title>101 Dothideomycetes genomes: a test case for predicting lifestyles and emergence of pathogens.</title>
        <authorList>
            <person name="Haridas S."/>
            <person name="Albert R."/>
            <person name="Binder M."/>
            <person name="Bloem J."/>
            <person name="Labutti K."/>
            <person name="Salamov A."/>
            <person name="Andreopoulos B."/>
            <person name="Baker S."/>
            <person name="Barry K."/>
            <person name="Bills G."/>
            <person name="Bluhm B."/>
            <person name="Cannon C."/>
            <person name="Castanera R."/>
            <person name="Culley D."/>
            <person name="Daum C."/>
            <person name="Ezra D."/>
            <person name="Gonzalez J."/>
            <person name="Henrissat B."/>
            <person name="Kuo A."/>
            <person name="Liang C."/>
            <person name="Lipzen A."/>
            <person name="Lutzoni F."/>
            <person name="Magnuson J."/>
            <person name="Mondo S."/>
            <person name="Nolan M."/>
            <person name="Ohm R."/>
            <person name="Pangilinan J."/>
            <person name="Park H.-J."/>
            <person name="Ramirez L."/>
            <person name="Alfaro M."/>
            <person name="Sun H."/>
            <person name="Tritt A."/>
            <person name="Yoshinaga Y."/>
            <person name="Zwiers L.-H."/>
            <person name="Turgeon B."/>
            <person name="Goodwin S."/>
            <person name="Spatafora J."/>
            <person name="Crous P."/>
            <person name="Grigoriev I."/>
        </authorList>
    </citation>
    <scope>NUCLEOTIDE SEQUENCE</scope>
    <source>
        <strain evidence="10">HMLAC05119</strain>
    </source>
</reference>
<proteinExistence type="inferred from homology"/>
<gene>
    <name evidence="10" type="ORF">BDU57DRAFT_517922</name>
</gene>
<keyword evidence="11" id="KW-1185">Reference proteome</keyword>
<keyword evidence="5" id="KW-0964">Secreted</keyword>
<dbReference type="InterPro" id="IPR036423">
    <property type="entry name" value="SOD-like_Cu/Zn_dom_sf"/>
</dbReference>
<dbReference type="AlphaFoldDB" id="A0A6A5QIA2"/>
<dbReference type="Gene3D" id="2.60.40.200">
    <property type="entry name" value="Superoxide dismutase, copper/zinc binding domain"/>
    <property type="match status" value="1"/>
</dbReference>
<evidence type="ECO:0000313" key="11">
    <source>
        <dbReference type="Proteomes" id="UP000800096"/>
    </source>
</evidence>
<evidence type="ECO:0000256" key="5">
    <source>
        <dbReference type="ARBA" id="ARBA00022525"/>
    </source>
</evidence>
<evidence type="ECO:0000259" key="9">
    <source>
        <dbReference type="Pfam" id="PF00080"/>
    </source>
</evidence>
<comment type="similarity">
    <text evidence="3">Belongs to the Cu-Zn superoxide dismutase family.</text>
</comment>
<dbReference type="EC" id="1.15.1.1" evidence="4"/>
<accession>A0A6A5QIA2</accession>
<evidence type="ECO:0000313" key="10">
    <source>
        <dbReference type="EMBL" id="KAF1915112.1"/>
    </source>
</evidence>
<comment type="subcellular location">
    <subcellularLocation>
        <location evidence="1">Cell envelope</location>
    </subcellularLocation>
    <subcellularLocation>
        <location evidence="2">Secreted</location>
    </subcellularLocation>
</comment>
<sequence>MRASVFAFLAAASVVSAQSSTIPAPQITDSPSGAGAYIATLPEKAGSTVRGSISAESAADGKGVKFFVSFSGIPETGGPFMYHIHEKPVPENGNCTAAGAHLDPYKRGEVPICDASQPETCQVGDLSGKFGNATAAGLFEAEYTDLFTSLNPSSPAYFGNLSFVFHFSNKTRIGCANFRQVGTQPPSVASSLPAPSATGFFNGTATITPTPPPAEFTGAAVKVAGGAGAMLAAAAVFVL</sequence>
<dbReference type="GO" id="GO:0046872">
    <property type="term" value="F:metal ion binding"/>
    <property type="evidence" value="ECO:0007669"/>
    <property type="project" value="InterPro"/>
</dbReference>
<keyword evidence="8" id="KW-0732">Signal</keyword>
<dbReference type="InterPro" id="IPR001424">
    <property type="entry name" value="SOD_Cu_Zn_dom"/>
</dbReference>
<comment type="catalytic activity">
    <reaction evidence="7">
        <text>2 superoxide + 2 H(+) = H2O2 + O2</text>
        <dbReference type="Rhea" id="RHEA:20696"/>
        <dbReference type="ChEBI" id="CHEBI:15378"/>
        <dbReference type="ChEBI" id="CHEBI:15379"/>
        <dbReference type="ChEBI" id="CHEBI:16240"/>
        <dbReference type="ChEBI" id="CHEBI:18421"/>
        <dbReference type="EC" id="1.15.1.1"/>
    </reaction>
</comment>
<keyword evidence="6" id="KW-0049">Antioxidant</keyword>